<proteinExistence type="predicted"/>
<evidence type="ECO:0000313" key="1">
    <source>
        <dbReference type="EMBL" id="KAF3884668.1"/>
    </source>
</evidence>
<reference evidence="1" key="2">
    <citation type="submission" date="2019-11" db="EMBL/GenBank/DDBJ databases">
        <title>Improved Assembly of Tolypothrix boutellei genome.</title>
        <authorList>
            <person name="Sarangi A.N."/>
            <person name="Mukherjee M."/>
            <person name="Ghosh S."/>
            <person name="Singh D."/>
            <person name="Das A."/>
            <person name="Kant S."/>
            <person name="Prusty A."/>
            <person name="Tripathy S."/>
        </authorList>
    </citation>
    <scope>NUCLEOTIDE SEQUENCE</scope>
    <source>
        <strain evidence="1">VB521301</strain>
    </source>
</reference>
<dbReference type="RefSeq" id="WP_038086654.1">
    <property type="nucleotide sequence ID" value="NZ_JHEG04000001.1"/>
</dbReference>
<dbReference type="OrthoDB" id="479717at2"/>
<sequence length="255" mass="29262">MTLSPKEFCFCTLALGSKYRKLTKQLADDLEKYSPGTLLVVYTDEPRELSNVSNILAYKYRQQGILLCYHDKRAVIEEALTKLQVTIYIDADTRIINYLPEIEYFPGIIGRTENLLEHINKYTPERLKAVENVASKLEISLDKVNYVGESLFLVGKDGGKEKEFVKYWGLIGRYLELHGIHGGDGNAIGLAAAKVGWTVKNDGWKQLQKPTMHLDASYENTPEVWSKRLNRKLAFHYRLNLARLTALKNFNFFYT</sequence>
<dbReference type="Proteomes" id="UP000029738">
    <property type="component" value="Unassembled WGS sequence"/>
</dbReference>
<organism evidence="2">
    <name type="scientific">Tolypothrix bouteillei VB521301</name>
    <dbReference type="NCBI Taxonomy" id="1479485"/>
    <lineage>
        <taxon>Bacteria</taxon>
        <taxon>Bacillati</taxon>
        <taxon>Cyanobacteriota</taxon>
        <taxon>Cyanophyceae</taxon>
        <taxon>Nostocales</taxon>
        <taxon>Tolypothrichaceae</taxon>
        <taxon>Tolypothrix</taxon>
    </lineage>
</organism>
<keyword evidence="3" id="KW-1185">Reference proteome</keyword>
<reference evidence="2" key="1">
    <citation type="journal article" date="2015" name="Genome Announc.">
        <title>Draft Genome Sequence of Tolypothrix boutellei Strain VB521301.</title>
        <authorList>
            <person name="Chandrababunaidu M.M."/>
            <person name="Singh D."/>
            <person name="Sen D."/>
            <person name="Bhan S."/>
            <person name="Das S."/>
            <person name="Gupta A."/>
            <person name="Adhikary S.P."/>
            <person name="Tripathy S."/>
        </authorList>
    </citation>
    <scope>NUCLEOTIDE SEQUENCE</scope>
    <source>
        <strain evidence="2">VB521301</strain>
    </source>
</reference>
<comment type="caution">
    <text evidence="2">The sequence shown here is derived from an EMBL/GenBank/DDBJ whole genome shotgun (WGS) entry which is preliminary data.</text>
</comment>
<name>A0A0C1R1T2_9CYAN</name>
<evidence type="ECO:0000313" key="3">
    <source>
        <dbReference type="Proteomes" id="UP000029738"/>
    </source>
</evidence>
<dbReference type="EMBL" id="JHEG02000054">
    <property type="protein sequence ID" value="KIE09823.1"/>
    <property type="molecule type" value="Genomic_DNA"/>
</dbReference>
<accession>A0A0C1R1T2</accession>
<gene>
    <name evidence="2" type="ORF">DA73_0226395</name>
    <name evidence="1" type="ORF">DA73_0400003640</name>
</gene>
<protein>
    <submittedName>
        <fullName evidence="2">Uncharacterized protein</fullName>
    </submittedName>
</protein>
<evidence type="ECO:0000313" key="2">
    <source>
        <dbReference type="EMBL" id="KIE09823.1"/>
    </source>
</evidence>
<dbReference type="EMBL" id="JHEG04000001">
    <property type="protein sequence ID" value="KAF3884668.1"/>
    <property type="molecule type" value="Genomic_DNA"/>
</dbReference>
<dbReference type="AlphaFoldDB" id="A0A0C1R1T2"/>